<evidence type="ECO:0000313" key="1">
    <source>
        <dbReference type="WBParaSite" id="MCU_014778-RA"/>
    </source>
</evidence>
<protein>
    <submittedName>
        <fullName evidence="1">Secreted protein</fullName>
    </submittedName>
</protein>
<dbReference type="WBParaSite" id="MCU_014778-RA">
    <property type="protein sequence ID" value="MCU_014778-RA"/>
    <property type="gene ID" value="MCU_014778"/>
</dbReference>
<sequence>MSTDCPPVDVCYLLECWAVVVPQCLVYSCTGMTEVEAQSPPHNHYTLLPRHCMRQTLHY</sequence>
<reference evidence="1" key="1">
    <citation type="submission" date="2019-11" db="UniProtKB">
        <authorList>
            <consortium name="WormBaseParasite"/>
        </authorList>
    </citation>
    <scope>IDENTIFICATION</scope>
</reference>
<proteinExistence type="predicted"/>
<accession>A0A5K3G391</accession>
<dbReference type="AlphaFoldDB" id="A0A5K3G391"/>
<name>A0A5K3G391_MESCO</name>
<organism evidence="1">
    <name type="scientific">Mesocestoides corti</name>
    <name type="common">Flatworm</name>
    <dbReference type="NCBI Taxonomy" id="53468"/>
    <lineage>
        <taxon>Eukaryota</taxon>
        <taxon>Metazoa</taxon>
        <taxon>Spiralia</taxon>
        <taxon>Lophotrochozoa</taxon>
        <taxon>Platyhelminthes</taxon>
        <taxon>Cestoda</taxon>
        <taxon>Eucestoda</taxon>
        <taxon>Cyclophyllidea</taxon>
        <taxon>Mesocestoididae</taxon>
        <taxon>Mesocestoides</taxon>
    </lineage>
</organism>